<feature type="region of interest" description="Disordered" evidence="1">
    <location>
        <begin position="1"/>
        <end position="30"/>
    </location>
</feature>
<comment type="caution">
    <text evidence="2">The sequence shown here is derived from an EMBL/GenBank/DDBJ whole genome shotgun (WGS) entry which is preliminary data.</text>
</comment>
<organism evidence="2 3">
    <name type="scientific">Populus alba x Populus x berolinensis</name>
    <dbReference type="NCBI Taxonomy" id="444605"/>
    <lineage>
        <taxon>Eukaryota</taxon>
        <taxon>Viridiplantae</taxon>
        <taxon>Streptophyta</taxon>
        <taxon>Embryophyta</taxon>
        <taxon>Tracheophyta</taxon>
        <taxon>Spermatophyta</taxon>
        <taxon>Magnoliopsida</taxon>
        <taxon>eudicotyledons</taxon>
        <taxon>Gunneridae</taxon>
        <taxon>Pentapetalae</taxon>
        <taxon>rosids</taxon>
        <taxon>fabids</taxon>
        <taxon>Malpighiales</taxon>
        <taxon>Salicaceae</taxon>
        <taxon>Saliceae</taxon>
        <taxon>Populus</taxon>
    </lineage>
</organism>
<keyword evidence="3" id="KW-1185">Reference proteome</keyword>
<evidence type="ECO:0000256" key="1">
    <source>
        <dbReference type="SAM" id="MobiDB-lite"/>
    </source>
</evidence>
<dbReference type="EMBL" id="JAQIZT010000006">
    <property type="protein sequence ID" value="KAJ6992132.1"/>
    <property type="molecule type" value="Genomic_DNA"/>
</dbReference>
<protein>
    <submittedName>
        <fullName evidence="2">Uncharacterized protein</fullName>
    </submittedName>
</protein>
<dbReference type="AlphaFoldDB" id="A0AAD6VY99"/>
<evidence type="ECO:0000313" key="2">
    <source>
        <dbReference type="EMBL" id="KAJ6992132.1"/>
    </source>
</evidence>
<dbReference type="Proteomes" id="UP001164929">
    <property type="component" value="Chromosome 6"/>
</dbReference>
<evidence type="ECO:0000313" key="3">
    <source>
        <dbReference type="Proteomes" id="UP001164929"/>
    </source>
</evidence>
<accession>A0AAD6VY99</accession>
<gene>
    <name evidence="2" type="ORF">NC653_015479</name>
</gene>
<proteinExistence type="predicted"/>
<sequence>MHLVKVGTWNPDGSPTKPVEAQENERETHKRPCTRMDEVSELLPRSHRKALQGRALEVLVQQLKGFVLFLCIMSSNLTVHACLPRGTLHVQWVCRMFNEPWD</sequence>
<reference evidence="2" key="1">
    <citation type="journal article" date="2023" name="Mol. Ecol. Resour.">
        <title>Chromosome-level genome assembly of a triploid poplar Populus alba 'Berolinensis'.</title>
        <authorList>
            <person name="Chen S."/>
            <person name="Yu Y."/>
            <person name="Wang X."/>
            <person name="Wang S."/>
            <person name="Zhang T."/>
            <person name="Zhou Y."/>
            <person name="He R."/>
            <person name="Meng N."/>
            <person name="Wang Y."/>
            <person name="Liu W."/>
            <person name="Liu Z."/>
            <person name="Liu J."/>
            <person name="Guo Q."/>
            <person name="Huang H."/>
            <person name="Sederoff R.R."/>
            <person name="Wang G."/>
            <person name="Qu G."/>
            <person name="Chen S."/>
        </authorList>
    </citation>
    <scope>NUCLEOTIDE SEQUENCE</scope>
    <source>
        <strain evidence="2">SC-2020</strain>
    </source>
</reference>
<name>A0AAD6VY99_9ROSI</name>